<evidence type="ECO:0000256" key="7">
    <source>
        <dbReference type="ARBA" id="ARBA00022989"/>
    </source>
</evidence>
<sequence>MKNSISLKQINKLAIPALIAGISEPVLSLTDAAIVGNIPTNATESLAAVGIVTTFLSMLIWVLGQTRSAISSIVSQYLGADQLDNIKNLPAQAIFIITSLSLLIILSTYPFAQSIFKLYNATNLILEYSVDYYKIRVFGFPFTLFTIAIFGVFRGLQNTYYPMLIAIIGALSNIILDYILVYGIEGYINPMHIKGAAYASVIAQILMALLSAFYLLKKTSIPLKPSFPFNKEINKFILMVLNLFVRTIALNVTLYFASAFATSYGANYIAAYTIAINLWFLGAFIIDGYASAGNILSGKLLGAKQYPLLITLSNKLIKYGIIVGIITALLGAIFYYPLGTIFSKDPEVLDSFYSVFYIVLLMQPLCALAFIFDGIFKGLGKMGYLRNVLLFSTFLIFIPVLFLLDGLDYKLYAIFIALTFWIIARGIPLIIKFRQLFLPLTQKT</sequence>
<keyword evidence="6 11" id="KW-0812">Transmembrane</keyword>
<dbReference type="GO" id="GO:0005886">
    <property type="term" value="C:plasma membrane"/>
    <property type="evidence" value="ECO:0007669"/>
    <property type="project" value="UniProtKB-SubCell"/>
</dbReference>
<dbReference type="AlphaFoldDB" id="A0A1E5TE36"/>
<organism evidence="12 13">
    <name type="scientific">Flavivirga aquatica</name>
    <dbReference type="NCBI Taxonomy" id="1849968"/>
    <lineage>
        <taxon>Bacteria</taxon>
        <taxon>Pseudomonadati</taxon>
        <taxon>Bacteroidota</taxon>
        <taxon>Flavobacteriia</taxon>
        <taxon>Flavobacteriales</taxon>
        <taxon>Flavobacteriaceae</taxon>
        <taxon>Flavivirga</taxon>
    </lineage>
</organism>
<evidence type="ECO:0000256" key="10">
    <source>
        <dbReference type="ARBA" id="ARBA00031636"/>
    </source>
</evidence>
<keyword evidence="7 11" id="KW-1133">Transmembrane helix</keyword>
<evidence type="ECO:0000256" key="4">
    <source>
        <dbReference type="ARBA" id="ARBA00022449"/>
    </source>
</evidence>
<feature type="transmembrane region" description="Helical" evidence="11">
    <location>
        <begin position="316"/>
        <end position="336"/>
    </location>
</feature>
<feature type="transmembrane region" description="Helical" evidence="11">
    <location>
        <begin position="236"/>
        <end position="257"/>
    </location>
</feature>
<keyword evidence="9 11" id="KW-0472">Membrane</keyword>
<dbReference type="STRING" id="1849968.A8C32_13145"/>
<comment type="caution">
    <text evidence="12">The sequence shown here is derived from an EMBL/GenBank/DDBJ whole genome shotgun (WGS) entry which is preliminary data.</text>
</comment>
<evidence type="ECO:0000313" key="13">
    <source>
        <dbReference type="Proteomes" id="UP000095713"/>
    </source>
</evidence>
<evidence type="ECO:0000256" key="2">
    <source>
        <dbReference type="ARBA" id="ARBA00010199"/>
    </source>
</evidence>
<feature type="transmembrane region" description="Helical" evidence="11">
    <location>
        <begin position="132"/>
        <end position="153"/>
    </location>
</feature>
<dbReference type="PANTHER" id="PTHR43298:SF2">
    <property type="entry name" value="FMN_FAD EXPORTER YEEO-RELATED"/>
    <property type="match status" value="1"/>
</dbReference>
<evidence type="ECO:0000256" key="11">
    <source>
        <dbReference type="SAM" id="Phobius"/>
    </source>
</evidence>
<dbReference type="PIRSF" id="PIRSF006603">
    <property type="entry name" value="DinF"/>
    <property type="match status" value="1"/>
</dbReference>
<evidence type="ECO:0000256" key="3">
    <source>
        <dbReference type="ARBA" id="ARBA00022448"/>
    </source>
</evidence>
<dbReference type="InterPro" id="IPR002528">
    <property type="entry name" value="MATE_fam"/>
</dbReference>
<comment type="subcellular location">
    <subcellularLocation>
        <location evidence="1">Cell membrane</location>
        <topology evidence="1">Multi-pass membrane protein</topology>
    </subcellularLocation>
</comment>
<dbReference type="InterPro" id="IPR048279">
    <property type="entry name" value="MdtK-like"/>
</dbReference>
<dbReference type="GO" id="GO:0015297">
    <property type="term" value="F:antiporter activity"/>
    <property type="evidence" value="ECO:0007669"/>
    <property type="project" value="UniProtKB-KW"/>
</dbReference>
<keyword evidence="3" id="KW-0813">Transport</keyword>
<name>A0A1E5TE36_9FLAO</name>
<dbReference type="GO" id="GO:0006811">
    <property type="term" value="P:monoatomic ion transport"/>
    <property type="evidence" value="ECO:0007669"/>
    <property type="project" value="UniProtKB-KW"/>
</dbReference>
<proteinExistence type="inferred from homology"/>
<dbReference type="OrthoDB" id="5242355at2"/>
<dbReference type="RefSeq" id="WP_069829178.1">
    <property type="nucleotide sequence ID" value="NZ_MDJD01000007.1"/>
</dbReference>
<dbReference type="EMBL" id="MDJD01000007">
    <property type="protein sequence ID" value="OEK09642.1"/>
    <property type="molecule type" value="Genomic_DNA"/>
</dbReference>
<evidence type="ECO:0000256" key="8">
    <source>
        <dbReference type="ARBA" id="ARBA00023065"/>
    </source>
</evidence>
<feature type="transmembrane region" description="Helical" evidence="11">
    <location>
        <begin position="269"/>
        <end position="296"/>
    </location>
</feature>
<feature type="transmembrane region" description="Helical" evidence="11">
    <location>
        <begin position="410"/>
        <end position="431"/>
    </location>
</feature>
<dbReference type="InterPro" id="IPR050222">
    <property type="entry name" value="MATE_MdtK"/>
</dbReference>
<dbReference type="NCBIfam" id="TIGR00797">
    <property type="entry name" value="matE"/>
    <property type="match status" value="1"/>
</dbReference>
<accession>A0A1E5TE36</accession>
<gene>
    <name evidence="12" type="ORF">A8C32_13145</name>
</gene>
<comment type="similarity">
    <text evidence="2">Belongs to the multi antimicrobial extrusion (MATE) (TC 2.A.66.1) family.</text>
</comment>
<feature type="transmembrane region" description="Helical" evidence="11">
    <location>
        <begin position="196"/>
        <end position="216"/>
    </location>
</feature>
<protein>
    <recommendedName>
        <fullName evidence="10">Multidrug-efflux transporter</fullName>
    </recommendedName>
</protein>
<keyword evidence="5" id="KW-1003">Cell membrane</keyword>
<evidence type="ECO:0000256" key="5">
    <source>
        <dbReference type="ARBA" id="ARBA00022475"/>
    </source>
</evidence>
<keyword evidence="13" id="KW-1185">Reference proteome</keyword>
<evidence type="ECO:0000256" key="1">
    <source>
        <dbReference type="ARBA" id="ARBA00004651"/>
    </source>
</evidence>
<feature type="transmembrane region" description="Helical" evidence="11">
    <location>
        <begin position="384"/>
        <end position="404"/>
    </location>
</feature>
<feature type="transmembrane region" description="Helical" evidence="11">
    <location>
        <begin position="42"/>
        <end position="63"/>
    </location>
</feature>
<keyword evidence="4" id="KW-0050">Antiport</keyword>
<reference evidence="12 13" key="1">
    <citation type="submission" date="2016-05" db="EMBL/GenBank/DDBJ databases">
        <title>Draft Genome Sequence of Algibacter sp. Strain SK-16 Isolated from the Surface Water of Aburatsubo Inlet.</title>
        <authorList>
            <person name="Wong S.-K."/>
            <person name="Yoshizawa S."/>
            <person name="Nakajima Y."/>
            <person name="Ogura Y."/>
            <person name="Tetsuya H."/>
            <person name="Hamasaki K."/>
        </authorList>
    </citation>
    <scope>NUCLEOTIDE SEQUENCE [LARGE SCALE GENOMIC DNA]</scope>
    <source>
        <strain evidence="12 13">SK-16</strain>
    </source>
</reference>
<feature type="transmembrane region" description="Helical" evidence="11">
    <location>
        <begin position="93"/>
        <end position="112"/>
    </location>
</feature>
<feature type="transmembrane region" description="Helical" evidence="11">
    <location>
        <begin position="351"/>
        <end position="372"/>
    </location>
</feature>
<evidence type="ECO:0000256" key="9">
    <source>
        <dbReference type="ARBA" id="ARBA00023136"/>
    </source>
</evidence>
<dbReference type="Pfam" id="PF01554">
    <property type="entry name" value="MatE"/>
    <property type="match status" value="2"/>
</dbReference>
<dbReference type="Proteomes" id="UP000095713">
    <property type="component" value="Unassembled WGS sequence"/>
</dbReference>
<evidence type="ECO:0000313" key="12">
    <source>
        <dbReference type="EMBL" id="OEK09642.1"/>
    </source>
</evidence>
<keyword evidence="8" id="KW-0406">Ion transport</keyword>
<dbReference type="CDD" id="cd13136">
    <property type="entry name" value="MATE_DinF_like"/>
    <property type="match status" value="1"/>
</dbReference>
<feature type="transmembrane region" description="Helical" evidence="11">
    <location>
        <begin position="160"/>
        <end position="184"/>
    </location>
</feature>
<evidence type="ECO:0000256" key="6">
    <source>
        <dbReference type="ARBA" id="ARBA00022692"/>
    </source>
</evidence>
<dbReference type="GO" id="GO:0042910">
    <property type="term" value="F:xenobiotic transmembrane transporter activity"/>
    <property type="evidence" value="ECO:0007669"/>
    <property type="project" value="InterPro"/>
</dbReference>
<dbReference type="InterPro" id="IPR044644">
    <property type="entry name" value="DinF-like"/>
</dbReference>
<dbReference type="PANTHER" id="PTHR43298">
    <property type="entry name" value="MULTIDRUG RESISTANCE PROTEIN NORM-RELATED"/>
    <property type="match status" value="1"/>
</dbReference>